<gene>
    <name evidence="2" type="ORF">GKQ51_09230</name>
</gene>
<reference evidence="2 3" key="1">
    <citation type="submission" date="2020-12" db="EMBL/GenBank/DDBJ databases">
        <title>Genomic Analysis and Response surface optimization of nitrogen-fixing conditions for A. chroococcum strain HR1, Isolation from rhizosphere soil.</title>
        <authorList>
            <person name="Li J."/>
            <person name="Yang H."/>
            <person name="Liu H."/>
            <person name="Wang C."/>
            <person name="Tian Y."/>
            <person name="Lu X.Y."/>
        </authorList>
    </citation>
    <scope>NUCLEOTIDE SEQUENCE [LARGE SCALE GENOMIC DNA]</scope>
    <source>
        <strain evidence="2 3">HR1</strain>
    </source>
</reference>
<dbReference type="Proteomes" id="UP000596192">
    <property type="component" value="Chromosome"/>
</dbReference>
<name>A0AAP9YH70_9GAMM</name>
<proteinExistence type="predicted"/>
<organism evidence="2 3">
    <name type="scientific">Azotobacter chroococcum</name>
    <dbReference type="NCBI Taxonomy" id="353"/>
    <lineage>
        <taxon>Bacteria</taxon>
        <taxon>Pseudomonadati</taxon>
        <taxon>Pseudomonadota</taxon>
        <taxon>Gammaproteobacteria</taxon>
        <taxon>Pseudomonadales</taxon>
        <taxon>Pseudomonadaceae</taxon>
        <taxon>Azotobacter</taxon>
    </lineage>
</organism>
<feature type="coiled-coil region" evidence="1">
    <location>
        <begin position="272"/>
        <end position="306"/>
    </location>
</feature>
<dbReference type="AlphaFoldDB" id="A0AAP9YH70"/>
<sequence>MNHETTAPVQSLVDEILAELDQSAAFHRELNTSNYDHDDVCRLNDWGVDACTALEKAAGLIRQQQQELTAIEAMARMLADGEWAEHVGQLGGPIAQRLETEITRMHNEQQALIAQQAAPAAVPDWSAVHKFVEQYVKEYELDDGEGASHTPTEFESLLIIDAAIGLIDSDEFRALLSAAPPPPAGTWESPCIQPAQQPAGYFVRRSGFGPHVEVEPTEAGAIPLYAAPPAQQIDQLRHERDALAGAIGNAAVKVGIIAPNTRLAGPMLLMLCDDLAECCQSAEAERDSAKRNASAFEDAMGEAQLEVGRLRALMLAAQQAAYTERNAPAEPEQDAVAVPRELLECYLNGGGGDWVEAGHKLRDLLGGGA</sequence>
<keyword evidence="1" id="KW-0175">Coiled coil</keyword>
<protein>
    <submittedName>
        <fullName evidence="2">Uncharacterized protein</fullName>
    </submittedName>
</protein>
<evidence type="ECO:0000313" key="2">
    <source>
        <dbReference type="EMBL" id="QQE90430.1"/>
    </source>
</evidence>
<evidence type="ECO:0000313" key="3">
    <source>
        <dbReference type="Proteomes" id="UP000596192"/>
    </source>
</evidence>
<feature type="coiled-coil region" evidence="1">
    <location>
        <begin position="54"/>
        <end position="115"/>
    </location>
</feature>
<accession>A0AAP9YH70</accession>
<dbReference type="RefSeq" id="WP_198867750.1">
    <property type="nucleotide sequence ID" value="NZ_CP066310.1"/>
</dbReference>
<evidence type="ECO:0000256" key="1">
    <source>
        <dbReference type="SAM" id="Coils"/>
    </source>
</evidence>
<dbReference type="EMBL" id="CP066310">
    <property type="protein sequence ID" value="QQE90430.1"/>
    <property type="molecule type" value="Genomic_DNA"/>
</dbReference>